<comment type="caution">
    <text evidence="2">The sequence shown here is derived from an EMBL/GenBank/DDBJ whole genome shotgun (WGS) entry which is preliminary data.</text>
</comment>
<evidence type="ECO:0000313" key="2">
    <source>
        <dbReference type="EMBL" id="RNE59360.1"/>
    </source>
</evidence>
<organism evidence="2 3">
    <name type="scientific">Cryobacterium tepidiphilum</name>
    <dbReference type="NCBI Taxonomy" id="2486026"/>
    <lineage>
        <taxon>Bacteria</taxon>
        <taxon>Bacillati</taxon>
        <taxon>Actinomycetota</taxon>
        <taxon>Actinomycetes</taxon>
        <taxon>Micrococcales</taxon>
        <taxon>Microbacteriaceae</taxon>
        <taxon>Cryobacterium</taxon>
    </lineage>
</organism>
<sequence>MIKSFGSRMGDYLTHSRREPLGLAVVEVDRVLKASGVRRMLTEWRAEDVKSPAGRRPILDATAALSLILLQIRLGRPTLITELAQTLLQLSSTQRKILHLTHDGNDERAYERIWDAVQRLIRLVDEFPGRRDKVLTEAEYRETVADRDPVLCRVRRKRMHTLANALVHATWLLLPSELRDRFHGNTAIDATFVPLYGKSGNPSSRVLDGDRRTANPDGGWYRREGDHGAVSHADARFLNKARPDGKVKGTSTRKLSWGIETEIARMTPNHPSEIDQFPLLTTGLGFHIPGAIAGEGLQLLTSLHDRGHKINLFIMDRAYPAAIYSEFHVPARLLGAKLVFDYKDKDLGVKAHHPDGFVQVSGSWYLDSLPEVLRTADATVLTARKKHGESAGKLAKAEAEYEKKTRPAKRHIDSDALQKAEQALKDARKQYGPGARALAQAEDLYKKQLKRRAHYQLKSKGHMSADGTRRYLIPEPSTENGHLKTPHRYQQKTVMMKLPVGVPEKDKNPGGLKHEQYFPYGDEQWSAAYGMRNGVESVNRNLKRSQYEDIANPDKRAVRGNTFTYLVIALATVVENLRQILSFYKRKLALDRVTPKNRDIPSTFWQSDGPAVRLEDGSQPPG</sequence>
<feature type="region of interest" description="Disordered" evidence="1">
    <location>
        <begin position="599"/>
        <end position="622"/>
    </location>
</feature>
<evidence type="ECO:0008006" key="4">
    <source>
        <dbReference type="Google" id="ProtNLM"/>
    </source>
</evidence>
<evidence type="ECO:0000313" key="3">
    <source>
        <dbReference type="Proteomes" id="UP000279859"/>
    </source>
</evidence>
<protein>
    <recommendedName>
        <fullName evidence="4">Transposase</fullName>
    </recommendedName>
</protein>
<name>A0A3M8L1E5_9MICO</name>
<dbReference type="Proteomes" id="UP000279859">
    <property type="component" value="Unassembled WGS sequence"/>
</dbReference>
<accession>A0A3M8L1E5</accession>
<dbReference type="EMBL" id="RDSR01000016">
    <property type="protein sequence ID" value="RNE59360.1"/>
    <property type="molecule type" value="Genomic_DNA"/>
</dbReference>
<proteinExistence type="predicted"/>
<gene>
    <name evidence="2" type="ORF">EEJ31_09990</name>
</gene>
<dbReference type="AlphaFoldDB" id="A0A3M8L1E5"/>
<evidence type="ECO:0000256" key="1">
    <source>
        <dbReference type="SAM" id="MobiDB-lite"/>
    </source>
</evidence>
<keyword evidence="3" id="KW-1185">Reference proteome</keyword>
<reference evidence="2 3" key="1">
    <citation type="submission" date="2018-11" db="EMBL/GenBank/DDBJ databases">
        <title>Cryobacterium sp. nov., isolated from rhizosphere soil of lettuce.</title>
        <authorList>
            <person name="Wang Y."/>
        </authorList>
    </citation>
    <scope>NUCLEOTIDE SEQUENCE [LARGE SCALE GENOMIC DNA]</scope>
    <source>
        <strain evidence="2 3">NEAU-85</strain>
    </source>
</reference>